<gene>
    <name evidence="1" type="ORF">EIC27_03940</name>
</gene>
<dbReference type="Proteomes" id="UP000279470">
    <property type="component" value="Unassembled WGS sequence"/>
</dbReference>
<comment type="caution">
    <text evidence="1">The sequence shown here is derived from an EMBL/GenBank/DDBJ whole genome shotgun (WGS) entry which is preliminary data.</text>
</comment>
<dbReference type="RefSeq" id="WP_126044833.1">
    <property type="nucleotide sequence ID" value="NZ_RXFM01000048.1"/>
</dbReference>
<evidence type="ECO:0000313" key="1">
    <source>
        <dbReference type="EMBL" id="RST65813.1"/>
    </source>
</evidence>
<accession>A0A3R9ZKQ2</accession>
<evidence type="ECO:0000313" key="2">
    <source>
        <dbReference type="Proteomes" id="UP000279470"/>
    </source>
</evidence>
<dbReference type="AlphaFoldDB" id="A0A3R9ZKQ2"/>
<name>A0A3R9ZKQ2_9RICK</name>
<keyword evidence="2" id="KW-1185">Reference proteome</keyword>
<protein>
    <submittedName>
        <fullName evidence="1">Uncharacterized protein</fullName>
    </submittedName>
</protein>
<dbReference type="EMBL" id="RXFM01000048">
    <property type="protein sequence ID" value="RST65813.1"/>
    <property type="molecule type" value="Genomic_DNA"/>
</dbReference>
<sequence>MQQSLYEENIISTVVWNASGSTNIIPEYNHLEQHGVNIEILIAQIEGRSKEENRMEAILLERKEEGSNLGMKDVKLLAAILKHNEISDDKISLPEGIEESLIYQDAKLYNTAMENGVVVLGMEGKGLEYSKKSTVEYTFAREKYMAEKATELIGKGYNVSISVGANHVNNINSRLAEISGIETTNLFNKEFENTGFANNVVSLLPYEGLSSTKEFDGISPMLRLDSGELIAKSASSDTGSMNDKVMLELGKVHFGVKCADIAIDMVRTAINPTTQNITKTMNDAVQETAIYYGKTGIMLPVTAVKGIHDMYKGEYIEGIIKIGLVALSISSPGAAPLVGGVMVLGSLYSMIQNASDLAEVIQELNREYISESDKIEEQDISSNVIIPVYTENQPDFYHHSSYDEVYEL</sequence>
<proteinExistence type="predicted"/>
<reference evidence="2" key="1">
    <citation type="submission" date="2018-11" db="EMBL/GenBank/DDBJ databases">
        <title>Phylogenetic, genomic, and biogeographic characterization of a novel and ubiquitous marine invertebrate-associated Rickettsiales parasite, Candidatus Marinoinvertebrata rohwerii, gen. nov., sp. nov.</title>
        <authorList>
            <person name="Klinges J.G."/>
            <person name="Rosales S.M."/>
            <person name="Mcminds R."/>
            <person name="Shaver E.C."/>
            <person name="Shantz A."/>
            <person name="Peters E.C."/>
            <person name="Burkepile D.E."/>
            <person name="Silliman B.R."/>
            <person name="Vega Thurber R.L."/>
        </authorList>
    </citation>
    <scope>NUCLEOTIDE SEQUENCE [LARGE SCALE GENOMIC DNA]</scope>
    <source>
        <strain evidence="2">a_cerv_44</strain>
    </source>
</reference>
<organism evidence="1 2">
    <name type="scientific">Candidatus Aquarickettsia rohweri</name>
    <dbReference type="NCBI Taxonomy" id="2602574"/>
    <lineage>
        <taxon>Bacteria</taxon>
        <taxon>Pseudomonadati</taxon>
        <taxon>Pseudomonadota</taxon>
        <taxon>Alphaproteobacteria</taxon>
        <taxon>Rickettsiales</taxon>
        <taxon>Candidatus Midichloriaceae</taxon>
        <taxon>Candidatus Aquarickettsia</taxon>
    </lineage>
</organism>